<keyword evidence="1 4" id="KW-0378">Hydrolase</keyword>
<gene>
    <name evidence="6" type="ORF">IAB74_04555</name>
</gene>
<dbReference type="PANTHER" id="PTHR14226:SF25">
    <property type="entry name" value="PHOSPHOESTERASE"/>
    <property type="match status" value="1"/>
</dbReference>
<evidence type="ECO:0000313" key="6">
    <source>
        <dbReference type="EMBL" id="HIQ67766.1"/>
    </source>
</evidence>
<feature type="short sequence motif" description="GXGXXG" evidence="4">
    <location>
        <begin position="30"/>
        <end position="35"/>
    </location>
</feature>
<feature type="active site" description="Nucleophile" evidence="4">
    <location>
        <position position="59"/>
    </location>
</feature>
<keyword evidence="3 4" id="KW-0443">Lipid metabolism</keyword>
<dbReference type="EMBL" id="DVFK01000065">
    <property type="protein sequence ID" value="HIQ67766.1"/>
    <property type="molecule type" value="Genomic_DNA"/>
</dbReference>
<feature type="domain" description="PNPLA" evidence="5">
    <location>
        <begin position="26"/>
        <end position="191"/>
    </location>
</feature>
<dbReference type="AlphaFoldDB" id="A0A9D0Z1W3"/>
<dbReference type="Proteomes" id="UP000886796">
    <property type="component" value="Unassembled WGS sequence"/>
</dbReference>
<protein>
    <submittedName>
        <fullName evidence="6">Patatin family protein</fullName>
    </submittedName>
</protein>
<feature type="active site" description="Proton acceptor" evidence="4">
    <location>
        <position position="178"/>
    </location>
</feature>
<dbReference type="GO" id="GO:0016787">
    <property type="term" value="F:hydrolase activity"/>
    <property type="evidence" value="ECO:0007669"/>
    <property type="project" value="UniProtKB-UniRule"/>
</dbReference>
<dbReference type="SUPFAM" id="SSF52151">
    <property type="entry name" value="FabD/lysophospholipase-like"/>
    <property type="match status" value="1"/>
</dbReference>
<dbReference type="Pfam" id="PF01734">
    <property type="entry name" value="Patatin"/>
    <property type="match status" value="1"/>
</dbReference>
<reference evidence="6" key="1">
    <citation type="submission" date="2020-10" db="EMBL/GenBank/DDBJ databases">
        <authorList>
            <person name="Gilroy R."/>
        </authorList>
    </citation>
    <scope>NUCLEOTIDE SEQUENCE</scope>
    <source>
        <strain evidence="6">13361</strain>
    </source>
</reference>
<comment type="caution">
    <text evidence="6">The sequence shown here is derived from an EMBL/GenBank/DDBJ whole genome shotgun (WGS) entry which is preliminary data.</text>
</comment>
<dbReference type="InterPro" id="IPR045943">
    <property type="entry name" value="DUF6363"/>
</dbReference>
<name>A0A9D0Z1W3_9FIRM</name>
<evidence type="ECO:0000313" key="7">
    <source>
        <dbReference type="Proteomes" id="UP000886796"/>
    </source>
</evidence>
<keyword evidence="2 4" id="KW-0442">Lipid degradation</keyword>
<evidence type="ECO:0000256" key="3">
    <source>
        <dbReference type="ARBA" id="ARBA00023098"/>
    </source>
</evidence>
<proteinExistence type="predicted"/>
<dbReference type="CDD" id="cd07208">
    <property type="entry name" value="Pat_hypo_Ecoli_yjju_like"/>
    <property type="match status" value="1"/>
</dbReference>
<feature type="short sequence motif" description="DGA/G" evidence="4">
    <location>
        <begin position="178"/>
        <end position="180"/>
    </location>
</feature>
<feature type="short sequence motif" description="GXSXG" evidence="4">
    <location>
        <begin position="57"/>
        <end position="61"/>
    </location>
</feature>
<sequence length="306" mass="34402">MTMTVFSEVEKIPRKQAPDTMISGCIVLEGGGFRGMYTSGVLDCLMEAGINFSCTIGVSAGALNGLNYAAGQIGRSARFNLQYRWDSRYVGVQAYRANHGIIGFDFVLDEYNRFDPLNAQVFYREDRRFVAVATSCLTGKAEYFEKGKCRELMKAVQASASIPYVSRPVEVEGVPCLDGGCADRVPFQWALDEGYEKILVVRTRTREYRDKPNPKTAHVAKRFYWNYPEFAQVLAETDESYNRQCDTMDSLQSQGRIFVIHPSQTPTVKMLEKDLGKLLSLYQLGYRDAQAQLPALRTYLGMGENG</sequence>
<dbReference type="InterPro" id="IPR016035">
    <property type="entry name" value="Acyl_Trfase/lysoPLipase"/>
</dbReference>
<evidence type="ECO:0000256" key="2">
    <source>
        <dbReference type="ARBA" id="ARBA00022963"/>
    </source>
</evidence>
<organism evidence="6 7">
    <name type="scientific">Candidatus Faecousia excrementigallinarum</name>
    <dbReference type="NCBI Taxonomy" id="2840806"/>
    <lineage>
        <taxon>Bacteria</taxon>
        <taxon>Bacillati</taxon>
        <taxon>Bacillota</taxon>
        <taxon>Clostridia</taxon>
        <taxon>Eubacteriales</taxon>
        <taxon>Oscillospiraceae</taxon>
        <taxon>Faecousia</taxon>
    </lineage>
</organism>
<dbReference type="Pfam" id="PF19890">
    <property type="entry name" value="DUF6363"/>
    <property type="match status" value="1"/>
</dbReference>
<dbReference type="GO" id="GO:0016042">
    <property type="term" value="P:lipid catabolic process"/>
    <property type="evidence" value="ECO:0007669"/>
    <property type="project" value="UniProtKB-UniRule"/>
</dbReference>
<evidence type="ECO:0000256" key="1">
    <source>
        <dbReference type="ARBA" id="ARBA00022801"/>
    </source>
</evidence>
<dbReference type="InterPro" id="IPR002641">
    <property type="entry name" value="PNPLA_dom"/>
</dbReference>
<accession>A0A9D0Z1W3</accession>
<evidence type="ECO:0000256" key="4">
    <source>
        <dbReference type="PROSITE-ProRule" id="PRU01161"/>
    </source>
</evidence>
<evidence type="ECO:0000259" key="5">
    <source>
        <dbReference type="PROSITE" id="PS51635"/>
    </source>
</evidence>
<dbReference type="PROSITE" id="PS51635">
    <property type="entry name" value="PNPLA"/>
    <property type="match status" value="1"/>
</dbReference>
<dbReference type="InterPro" id="IPR050301">
    <property type="entry name" value="NTE"/>
</dbReference>
<dbReference type="PANTHER" id="PTHR14226">
    <property type="entry name" value="NEUROPATHY TARGET ESTERASE/SWISS CHEESE D.MELANOGASTER"/>
    <property type="match status" value="1"/>
</dbReference>
<reference evidence="6" key="2">
    <citation type="journal article" date="2021" name="PeerJ">
        <title>Extensive microbial diversity within the chicken gut microbiome revealed by metagenomics and culture.</title>
        <authorList>
            <person name="Gilroy R."/>
            <person name="Ravi A."/>
            <person name="Getino M."/>
            <person name="Pursley I."/>
            <person name="Horton D.L."/>
            <person name="Alikhan N.F."/>
            <person name="Baker D."/>
            <person name="Gharbi K."/>
            <person name="Hall N."/>
            <person name="Watson M."/>
            <person name="Adriaenssens E.M."/>
            <person name="Foster-Nyarko E."/>
            <person name="Jarju S."/>
            <person name="Secka A."/>
            <person name="Antonio M."/>
            <person name="Oren A."/>
            <person name="Chaudhuri R.R."/>
            <person name="La Ragione R."/>
            <person name="Hildebrand F."/>
            <person name="Pallen M.J."/>
        </authorList>
    </citation>
    <scope>NUCLEOTIDE SEQUENCE</scope>
    <source>
        <strain evidence="6">13361</strain>
    </source>
</reference>
<dbReference type="InterPro" id="IPR037483">
    <property type="entry name" value="YjjU-like"/>
</dbReference>
<dbReference type="Gene3D" id="3.40.1090.10">
    <property type="entry name" value="Cytosolic phospholipase A2 catalytic domain"/>
    <property type="match status" value="2"/>
</dbReference>